<feature type="transmembrane region" description="Helical" evidence="5">
    <location>
        <begin position="226"/>
        <end position="245"/>
    </location>
</feature>
<evidence type="ECO:0000256" key="2">
    <source>
        <dbReference type="ARBA" id="ARBA00022692"/>
    </source>
</evidence>
<dbReference type="AlphaFoldDB" id="A0A382D6S2"/>
<feature type="transmembrane region" description="Helical" evidence="5">
    <location>
        <begin position="50"/>
        <end position="70"/>
    </location>
</feature>
<evidence type="ECO:0000256" key="5">
    <source>
        <dbReference type="SAM" id="Phobius"/>
    </source>
</evidence>
<feature type="transmembrane region" description="Helical" evidence="5">
    <location>
        <begin position="134"/>
        <end position="152"/>
    </location>
</feature>
<gene>
    <name evidence="7" type="ORF">METZ01_LOCUS186992</name>
</gene>
<dbReference type="SUPFAM" id="SSF103481">
    <property type="entry name" value="Multidrug resistance efflux transporter EmrE"/>
    <property type="match status" value="2"/>
</dbReference>
<evidence type="ECO:0000256" key="4">
    <source>
        <dbReference type="ARBA" id="ARBA00023136"/>
    </source>
</evidence>
<organism evidence="7">
    <name type="scientific">marine metagenome</name>
    <dbReference type="NCBI Taxonomy" id="408172"/>
    <lineage>
        <taxon>unclassified sequences</taxon>
        <taxon>metagenomes</taxon>
        <taxon>ecological metagenomes</taxon>
    </lineage>
</organism>
<name>A0A382D6S2_9ZZZZ</name>
<sequence length="284" mass="30806">MAIRVAVQDGSGFPPMIMSATRVFAGSLILMALAKFIYKQSLRLTYDEFVVLFISGLALWWGGNGLLAIAETTVSSGYAALIISCTPIWVALIESILDKKRPTFFLVGSLLVSIAGISVLNWPAIHAGNLSDLWGALLLIIAGLSWAAGSIYQKRKNVQSSPEVSSAFQQLFGGIALLITSFIISDPAINPISSAWWAWGYLIVFGSVIAFTSFVKALKLLPPNVVFTYAFINPVVAVLLGFLILKEPITQWTLSGAFLVIIGVLGIFKEQKTKLNYVKENDID</sequence>
<evidence type="ECO:0000259" key="6">
    <source>
        <dbReference type="Pfam" id="PF00892"/>
    </source>
</evidence>
<dbReference type="EMBL" id="UINC01037916">
    <property type="protein sequence ID" value="SVB34138.1"/>
    <property type="molecule type" value="Genomic_DNA"/>
</dbReference>
<proteinExistence type="predicted"/>
<feature type="transmembrane region" description="Helical" evidence="5">
    <location>
        <begin position="104"/>
        <end position="122"/>
    </location>
</feature>
<feature type="transmembrane region" description="Helical" evidence="5">
    <location>
        <begin position="20"/>
        <end position="38"/>
    </location>
</feature>
<dbReference type="Pfam" id="PF00892">
    <property type="entry name" value="EamA"/>
    <property type="match status" value="2"/>
</dbReference>
<keyword evidence="3 5" id="KW-1133">Transmembrane helix</keyword>
<dbReference type="InterPro" id="IPR037185">
    <property type="entry name" value="EmrE-like"/>
</dbReference>
<feature type="domain" description="EamA" evidence="6">
    <location>
        <begin position="11"/>
        <end position="121"/>
    </location>
</feature>
<feature type="transmembrane region" description="Helical" evidence="5">
    <location>
        <begin position="196"/>
        <end position="214"/>
    </location>
</feature>
<feature type="transmembrane region" description="Helical" evidence="5">
    <location>
        <begin position="164"/>
        <end position="184"/>
    </location>
</feature>
<dbReference type="InterPro" id="IPR050638">
    <property type="entry name" value="AA-Vitamin_Transporters"/>
</dbReference>
<dbReference type="InterPro" id="IPR000620">
    <property type="entry name" value="EamA_dom"/>
</dbReference>
<feature type="transmembrane region" description="Helical" evidence="5">
    <location>
        <begin position="76"/>
        <end position="97"/>
    </location>
</feature>
<evidence type="ECO:0000256" key="1">
    <source>
        <dbReference type="ARBA" id="ARBA00004141"/>
    </source>
</evidence>
<reference evidence="7" key="1">
    <citation type="submission" date="2018-05" db="EMBL/GenBank/DDBJ databases">
        <authorList>
            <person name="Lanie J.A."/>
            <person name="Ng W.-L."/>
            <person name="Kazmierczak K.M."/>
            <person name="Andrzejewski T.M."/>
            <person name="Davidsen T.M."/>
            <person name="Wayne K.J."/>
            <person name="Tettelin H."/>
            <person name="Glass J.I."/>
            <person name="Rusch D."/>
            <person name="Podicherti R."/>
            <person name="Tsui H.-C.T."/>
            <person name="Winkler M.E."/>
        </authorList>
    </citation>
    <scope>NUCLEOTIDE SEQUENCE</scope>
</reference>
<dbReference type="PANTHER" id="PTHR32322:SF2">
    <property type="entry name" value="EAMA DOMAIN-CONTAINING PROTEIN"/>
    <property type="match status" value="1"/>
</dbReference>
<keyword evidence="4 5" id="KW-0472">Membrane</keyword>
<evidence type="ECO:0000256" key="3">
    <source>
        <dbReference type="ARBA" id="ARBA00022989"/>
    </source>
</evidence>
<protein>
    <recommendedName>
        <fullName evidence="6">EamA domain-containing protein</fullName>
    </recommendedName>
</protein>
<dbReference type="Gene3D" id="1.10.3730.20">
    <property type="match status" value="1"/>
</dbReference>
<feature type="transmembrane region" description="Helical" evidence="5">
    <location>
        <begin position="251"/>
        <end position="268"/>
    </location>
</feature>
<evidence type="ECO:0000313" key="7">
    <source>
        <dbReference type="EMBL" id="SVB34138.1"/>
    </source>
</evidence>
<comment type="subcellular location">
    <subcellularLocation>
        <location evidence="1">Membrane</location>
        <topology evidence="1">Multi-pass membrane protein</topology>
    </subcellularLocation>
</comment>
<keyword evidence="2 5" id="KW-0812">Transmembrane</keyword>
<accession>A0A382D6S2</accession>
<feature type="domain" description="EamA" evidence="6">
    <location>
        <begin position="133"/>
        <end position="268"/>
    </location>
</feature>
<dbReference type="PANTHER" id="PTHR32322">
    <property type="entry name" value="INNER MEMBRANE TRANSPORTER"/>
    <property type="match status" value="1"/>
</dbReference>
<dbReference type="GO" id="GO:0016020">
    <property type="term" value="C:membrane"/>
    <property type="evidence" value="ECO:0007669"/>
    <property type="project" value="UniProtKB-SubCell"/>
</dbReference>